<accession>A0A438FVY8</accession>
<feature type="region of interest" description="Disordered" evidence="1">
    <location>
        <begin position="1"/>
        <end position="30"/>
    </location>
</feature>
<dbReference type="AlphaFoldDB" id="A0A438FVY8"/>
<feature type="compositionally biased region" description="Polar residues" evidence="1">
    <location>
        <begin position="1"/>
        <end position="13"/>
    </location>
</feature>
<gene>
    <name evidence="2" type="ORF">CK203_051125</name>
</gene>
<proteinExistence type="predicted"/>
<organism evidence="2 3">
    <name type="scientific">Vitis vinifera</name>
    <name type="common">Grape</name>
    <dbReference type="NCBI Taxonomy" id="29760"/>
    <lineage>
        <taxon>Eukaryota</taxon>
        <taxon>Viridiplantae</taxon>
        <taxon>Streptophyta</taxon>
        <taxon>Embryophyta</taxon>
        <taxon>Tracheophyta</taxon>
        <taxon>Spermatophyta</taxon>
        <taxon>Magnoliopsida</taxon>
        <taxon>eudicotyledons</taxon>
        <taxon>Gunneridae</taxon>
        <taxon>Pentapetalae</taxon>
        <taxon>rosids</taxon>
        <taxon>Vitales</taxon>
        <taxon>Vitaceae</taxon>
        <taxon>Viteae</taxon>
        <taxon>Vitis</taxon>
    </lineage>
</organism>
<evidence type="ECO:0000256" key="1">
    <source>
        <dbReference type="SAM" id="MobiDB-lite"/>
    </source>
</evidence>
<comment type="caution">
    <text evidence="2">The sequence shown here is derived from an EMBL/GenBank/DDBJ whole genome shotgun (WGS) entry which is preliminary data.</text>
</comment>
<name>A0A438FVY8_VITVI</name>
<protein>
    <submittedName>
        <fullName evidence="2">Uncharacterized protein</fullName>
    </submittedName>
</protein>
<dbReference type="Proteomes" id="UP000288805">
    <property type="component" value="Unassembled WGS sequence"/>
</dbReference>
<reference evidence="2 3" key="1">
    <citation type="journal article" date="2018" name="PLoS Genet.">
        <title>Population sequencing reveals clonal diversity and ancestral inbreeding in the grapevine cultivar Chardonnay.</title>
        <authorList>
            <person name="Roach M.J."/>
            <person name="Johnson D.L."/>
            <person name="Bohlmann J."/>
            <person name="van Vuuren H.J."/>
            <person name="Jones S.J."/>
            <person name="Pretorius I.S."/>
            <person name="Schmidt S.A."/>
            <person name="Borneman A.R."/>
        </authorList>
    </citation>
    <scope>NUCLEOTIDE SEQUENCE [LARGE SCALE GENOMIC DNA]</scope>
    <source>
        <strain evidence="3">cv. Chardonnay</strain>
        <tissue evidence="2">Leaf</tissue>
    </source>
</reference>
<sequence>MESGNIDKNNLLTSEAAHVPPGTGATTKHNHMNVPFVASTSTTSDYATEVIEARVIDTSETMLRLASSLSLAQKQSTKLNINQYARHQSGSRQLMKWIHKTVWNQPSFANWNGTSPEATHFEPVASQSHAEASLPPQMTVEKARNVIGQVGVATKPLNLHL</sequence>
<evidence type="ECO:0000313" key="3">
    <source>
        <dbReference type="Proteomes" id="UP000288805"/>
    </source>
</evidence>
<evidence type="ECO:0000313" key="2">
    <source>
        <dbReference type="EMBL" id="RVW64104.1"/>
    </source>
</evidence>
<dbReference type="EMBL" id="QGNW01000726">
    <property type="protein sequence ID" value="RVW64104.1"/>
    <property type="molecule type" value="Genomic_DNA"/>
</dbReference>